<dbReference type="Proteomes" id="UP000426027">
    <property type="component" value="Chromosome"/>
</dbReference>
<feature type="transmembrane region" description="Helical" evidence="6">
    <location>
        <begin position="243"/>
        <end position="268"/>
    </location>
</feature>
<dbReference type="InterPro" id="IPR036249">
    <property type="entry name" value="Thioredoxin-like_sf"/>
</dbReference>
<sequence length="650" mass="70992">MFALLLWLAVLPALAQQEPVQFSSSVQRTSDTSAVLIIKALMKDSMALFTSQAASADDPLISSIVLDSSSATLLVSGAIITENGQLQTLPDGSGGSYRVYQDSVEFRLPLRVNAETGSVSGKLVWLGIKGDEFPNGEYPFTASIPAGSDAASAAATGTEEEKSMWQIFLEGFLAGLGAFIMPCIYAMVPVTVSFFTKRSKTRKQGIKNAAVYTGSIIGIFTLIGFLITVVFGKGALNEMASSAWFNVGVFVLFMIFGISFLGAFEITLPASWSNKIDSKSGLNSYSGIFFLALTLVIVSFSCTVPFIGALTVLIAKGSFWAPLVGFFAFSLALSLPFAVFTIFPSLLNNMAKSGDWLNTIKVSLGFIELALALKFFSSADLAYHWGILDREVYLSLWIVIFGLLGLYLLGKLKFHHDNELPKNDYGQPYLSVTRLFFAIASLSFTVYMIPGLWGAPLNGISAWLPEMKTQDFKLAAGNVNSSNTATLPTGPQPKKYTDLLESEIPGVNSFFDYDEALAAAKALNKPLMIDFTGHSCANCRKMEREVLSNPEVMQRLQNDFVVVSLYVDDKFQLPENEWTTSKLDGKVLKRMGEKNLDFEVALTNNNAQPYYVFVDTEGKLLTPEGYGYNPSIPGFLAHLDKVKKLFTDKK</sequence>
<evidence type="ECO:0000256" key="5">
    <source>
        <dbReference type="ARBA" id="ARBA00023136"/>
    </source>
</evidence>
<dbReference type="PANTHER" id="PTHR32234:SF0">
    <property type="entry name" value="THIOL:DISULFIDE INTERCHANGE PROTEIN DSBD"/>
    <property type="match status" value="1"/>
</dbReference>
<dbReference type="PANTHER" id="PTHR32234">
    <property type="entry name" value="THIOL:DISULFIDE INTERCHANGE PROTEIN DSBD"/>
    <property type="match status" value="1"/>
</dbReference>
<evidence type="ECO:0000256" key="1">
    <source>
        <dbReference type="ARBA" id="ARBA00004141"/>
    </source>
</evidence>
<feature type="transmembrane region" description="Helical" evidence="6">
    <location>
        <begin position="164"/>
        <end position="188"/>
    </location>
</feature>
<keyword evidence="5 6" id="KW-0472">Membrane</keyword>
<dbReference type="GO" id="GO:0045454">
    <property type="term" value="P:cell redox homeostasis"/>
    <property type="evidence" value="ECO:0007669"/>
    <property type="project" value="TreeGrafter"/>
</dbReference>
<gene>
    <name evidence="9" type="ORF">GLV81_05500</name>
</gene>
<dbReference type="SUPFAM" id="SSF52833">
    <property type="entry name" value="Thioredoxin-like"/>
    <property type="match status" value="1"/>
</dbReference>
<feature type="transmembrane region" description="Helical" evidence="6">
    <location>
        <begin position="392"/>
        <end position="410"/>
    </location>
</feature>
<keyword evidence="7" id="KW-0732">Signal</keyword>
<dbReference type="Gene3D" id="3.40.30.10">
    <property type="entry name" value="Glutaredoxin"/>
    <property type="match status" value="1"/>
</dbReference>
<keyword evidence="3" id="KW-0201">Cytochrome c-type biogenesis</keyword>
<keyword evidence="2 6" id="KW-0812">Transmembrane</keyword>
<feature type="transmembrane region" description="Helical" evidence="6">
    <location>
        <begin position="209"/>
        <end position="231"/>
    </location>
</feature>
<accession>A0A6I6GRB8</accession>
<evidence type="ECO:0000256" key="4">
    <source>
        <dbReference type="ARBA" id="ARBA00022989"/>
    </source>
</evidence>
<dbReference type="EMBL" id="CP046566">
    <property type="protein sequence ID" value="QGW27619.1"/>
    <property type="molecule type" value="Genomic_DNA"/>
</dbReference>
<feature type="transmembrane region" description="Helical" evidence="6">
    <location>
        <begin position="431"/>
        <end position="453"/>
    </location>
</feature>
<dbReference type="GO" id="GO:0015035">
    <property type="term" value="F:protein-disulfide reductase activity"/>
    <property type="evidence" value="ECO:0007669"/>
    <property type="project" value="TreeGrafter"/>
</dbReference>
<comment type="subcellular location">
    <subcellularLocation>
        <location evidence="1">Membrane</location>
        <topology evidence="1">Multi-pass membrane protein</topology>
    </subcellularLocation>
</comment>
<protein>
    <submittedName>
        <fullName evidence="9">Thioredoxin fold domain-containing protein</fullName>
    </submittedName>
</protein>
<dbReference type="InterPro" id="IPR003834">
    <property type="entry name" value="Cyt_c_assmbl_TM_dom"/>
</dbReference>
<name>A0A6I6GRB8_9BACT</name>
<feature type="chain" id="PRO_5026134778" evidence="7">
    <location>
        <begin position="16"/>
        <end position="650"/>
    </location>
</feature>
<evidence type="ECO:0000256" key="7">
    <source>
        <dbReference type="SAM" id="SignalP"/>
    </source>
</evidence>
<evidence type="ECO:0000259" key="8">
    <source>
        <dbReference type="Pfam" id="PF02683"/>
    </source>
</evidence>
<feature type="transmembrane region" description="Helical" evidence="6">
    <location>
        <begin position="288"/>
        <end position="314"/>
    </location>
</feature>
<dbReference type="AlphaFoldDB" id="A0A6I6GRB8"/>
<feature type="transmembrane region" description="Helical" evidence="6">
    <location>
        <begin position="320"/>
        <end position="343"/>
    </location>
</feature>
<evidence type="ECO:0000256" key="6">
    <source>
        <dbReference type="SAM" id="Phobius"/>
    </source>
</evidence>
<feature type="transmembrane region" description="Helical" evidence="6">
    <location>
        <begin position="364"/>
        <end position="386"/>
    </location>
</feature>
<dbReference type="Pfam" id="PF13899">
    <property type="entry name" value="Thioredoxin_7"/>
    <property type="match status" value="1"/>
</dbReference>
<feature type="domain" description="Cytochrome C biogenesis protein transmembrane" evidence="8">
    <location>
        <begin position="165"/>
        <end position="375"/>
    </location>
</feature>
<feature type="signal peptide" evidence="7">
    <location>
        <begin position="1"/>
        <end position="15"/>
    </location>
</feature>
<keyword evidence="4 6" id="KW-1133">Transmembrane helix</keyword>
<evidence type="ECO:0000313" key="10">
    <source>
        <dbReference type="Proteomes" id="UP000426027"/>
    </source>
</evidence>
<dbReference type="GO" id="GO:0017004">
    <property type="term" value="P:cytochrome complex assembly"/>
    <property type="evidence" value="ECO:0007669"/>
    <property type="project" value="UniProtKB-KW"/>
</dbReference>
<dbReference type="KEGG" id="fls:GLV81_05500"/>
<evidence type="ECO:0000256" key="2">
    <source>
        <dbReference type="ARBA" id="ARBA00022692"/>
    </source>
</evidence>
<dbReference type="GO" id="GO:0016020">
    <property type="term" value="C:membrane"/>
    <property type="evidence" value="ECO:0007669"/>
    <property type="project" value="UniProtKB-SubCell"/>
</dbReference>
<reference evidence="9 10" key="1">
    <citation type="submission" date="2019-11" db="EMBL/GenBank/DDBJ databases">
        <authorList>
            <person name="Im W.T."/>
        </authorList>
    </citation>
    <scope>NUCLEOTIDE SEQUENCE [LARGE SCALE GENOMIC DNA]</scope>
    <source>
        <strain evidence="9 10">SB-02</strain>
    </source>
</reference>
<evidence type="ECO:0000313" key="9">
    <source>
        <dbReference type="EMBL" id="QGW27619.1"/>
    </source>
</evidence>
<proteinExistence type="predicted"/>
<organism evidence="9 10">
    <name type="scientific">Phnomibacter ginsenosidimutans</name>
    <dbReference type="NCBI Taxonomy" id="2676868"/>
    <lineage>
        <taxon>Bacteria</taxon>
        <taxon>Pseudomonadati</taxon>
        <taxon>Bacteroidota</taxon>
        <taxon>Chitinophagia</taxon>
        <taxon>Chitinophagales</taxon>
        <taxon>Chitinophagaceae</taxon>
        <taxon>Phnomibacter</taxon>
    </lineage>
</organism>
<dbReference type="Pfam" id="PF02683">
    <property type="entry name" value="DsbD_TM"/>
    <property type="match status" value="1"/>
</dbReference>
<dbReference type="RefSeq" id="WP_157477554.1">
    <property type="nucleotide sequence ID" value="NZ_CP046566.1"/>
</dbReference>
<evidence type="ECO:0000256" key="3">
    <source>
        <dbReference type="ARBA" id="ARBA00022748"/>
    </source>
</evidence>
<keyword evidence="10" id="KW-1185">Reference proteome</keyword>